<dbReference type="EMBL" id="UYSL01020190">
    <property type="protein sequence ID" value="VDL73350.1"/>
    <property type="molecule type" value="Genomic_DNA"/>
</dbReference>
<protein>
    <submittedName>
        <fullName evidence="2 4">Uncharacterized protein</fullName>
    </submittedName>
</protein>
<dbReference type="AlphaFoldDB" id="A0A158QZ93"/>
<evidence type="ECO:0000313" key="4">
    <source>
        <dbReference type="WBParaSite" id="NBR_0000976001-mRNA-1"/>
    </source>
</evidence>
<reference evidence="4" key="1">
    <citation type="submission" date="2016-04" db="UniProtKB">
        <authorList>
            <consortium name="WormBaseParasite"/>
        </authorList>
    </citation>
    <scope>IDENTIFICATION</scope>
</reference>
<reference evidence="2 3" key="2">
    <citation type="submission" date="2018-11" db="EMBL/GenBank/DDBJ databases">
        <authorList>
            <consortium name="Pathogen Informatics"/>
        </authorList>
    </citation>
    <scope>NUCLEOTIDE SEQUENCE [LARGE SCALE GENOMIC DNA]</scope>
</reference>
<keyword evidence="3" id="KW-1185">Reference proteome</keyword>
<dbReference type="GO" id="GO:0032991">
    <property type="term" value="C:protein-containing complex"/>
    <property type="evidence" value="ECO:0007669"/>
    <property type="project" value="UniProtKB-ARBA"/>
</dbReference>
<dbReference type="GO" id="GO:0005768">
    <property type="term" value="C:endosome"/>
    <property type="evidence" value="ECO:0007669"/>
    <property type="project" value="TreeGrafter"/>
</dbReference>
<dbReference type="PANTHER" id="PTHR15157:SF5">
    <property type="entry name" value="UV RADIATION RESISTANCE-ASSOCIATED GENE PROTEIN"/>
    <property type="match status" value="1"/>
</dbReference>
<accession>A0A158QZ93</accession>
<dbReference type="GO" id="GO:0035493">
    <property type="term" value="P:SNARE complex assembly"/>
    <property type="evidence" value="ECO:0007669"/>
    <property type="project" value="TreeGrafter"/>
</dbReference>
<name>A0A158QZ93_NIPBR</name>
<gene>
    <name evidence="2" type="ORF">NBR_LOCUS9761</name>
</gene>
<dbReference type="GO" id="GO:0000149">
    <property type="term" value="F:SNARE binding"/>
    <property type="evidence" value="ECO:0007669"/>
    <property type="project" value="TreeGrafter"/>
</dbReference>
<proteinExistence type="predicted"/>
<dbReference type="WBParaSite" id="NBR_0000976001-mRNA-1">
    <property type="protein sequence ID" value="NBR_0000976001-mRNA-1"/>
    <property type="gene ID" value="NBR_0000976001"/>
</dbReference>
<dbReference type="InterPro" id="IPR018791">
    <property type="entry name" value="UV_resistance/autophagy_Atg14"/>
</dbReference>
<keyword evidence="1" id="KW-0175">Coiled coil</keyword>
<dbReference type="STRING" id="27835.A0A158QZ93"/>
<sequence length="354" mass="40358">MSFLRNETSSLSSSNNSSDVDVEMASFARWQRVRTVVLAIRSTTETVKFHQAQLREDGDLFHLVEAHRLTNEIRNHEIMIARYHKALERLKRITTKKRMTLVKAREEADEEVQLKMKKKLANLAVVHSFASNTLDKRRQYLFVYTQLVRARRRALIKEIADIFSLTVETVSNAKNECSCNVYQSICGVHLPLTRDFAGHSEEVIAAAYGHTAHFLESLSILIDYIYRYPISSAASTSAIHSRKDSKSLPLHGTRWRSARLRLDQALNLLGENVSQLMEDTGFATDWENILRAIHFWVEAVLNGNVPILFSHRPTKSTRSPAGLLCDEEELPITETTLTQSNAQQESDNVIIEIH</sequence>
<dbReference type="Proteomes" id="UP000271162">
    <property type="component" value="Unassembled WGS sequence"/>
</dbReference>
<dbReference type="OMA" id="WRRRKMV"/>
<dbReference type="Pfam" id="PF10186">
    <property type="entry name" value="ATG14"/>
    <property type="match status" value="1"/>
</dbReference>
<organism evidence="4">
    <name type="scientific">Nippostrongylus brasiliensis</name>
    <name type="common">Rat hookworm</name>
    <dbReference type="NCBI Taxonomy" id="27835"/>
    <lineage>
        <taxon>Eukaryota</taxon>
        <taxon>Metazoa</taxon>
        <taxon>Ecdysozoa</taxon>
        <taxon>Nematoda</taxon>
        <taxon>Chromadorea</taxon>
        <taxon>Rhabditida</taxon>
        <taxon>Rhabditina</taxon>
        <taxon>Rhabditomorpha</taxon>
        <taxon>Strongyloidea</taxon>
        <taxon>Heligmosomidae</taxon>
        <taxon>Nippostrongylus</taxon>
    </lineage>
</organism>
<dbReference type="GO" id="GO:0000323">
    <property type="term" value="C:lytic vacuole"/>
    <property type="evidence" value="ECO:0007669"/>
    <property type="project" value="TreeGrafter"/>
</dbReference>
<evidence type="ECO:0000256" key="1">
    <source>
        <dbReference type="ARBA" id="ARBA00023054"/>
    </source>
</evidence>
<evidence type="ECO:0000313" key="2">
    <source>
        <dbReference type="EMBL" id="VDL73350.1"/>
    </source>
</evidence>
<dbReference type="PANTHER" id="PTHR15157">
    <property type="entry name" value="UV RADIATION RESISTANCE-ASSOCIATED GENE PROTEIN"/>
    <property type="match status" value="1"/>
</dbReference>
<evidence type="ECO:0000313" key="3">
    <source>
        <dbReference type="Proteomes" id="UP000271162"/>
    </source>
</evidence>